<dbReference type="Proteomes" id="UP000234271">
    <property type="component" value="Chromosome"/>
</dbReference>
<dbReference type="EMBL" id="CP018889">
    <property type="protein sequence ID" value="QGX04132.1"/>
    <property type="molecule type" value="Genomic_DNA"/>
</dbReference>
<keyword evidence="3" id="KW-1185">Reference proteome</keyword>
<organism evidence="2 3">
    <name type="scientific">Beggiatoa leptomitoformis</name>
    <dbReference type="NCBI Taxonomy" id="288004"/>
    <lineage>
        <taxon>Bacteria</taxon>
        <taxon>Pseudomonadati</taxon>
        <taxon>Pseudomonadota</taxon>
        <taxon>Gammaproteobacteria</taxon>
        <taxon>Thiotrichales</taxon>
        <taxon>Thiotrichaceae</taxon>
        <taxon>Beggiatoa</taxon>
    </lineage>
</organism>
<sequence>MSETSTGSVNGNSRLRELKERSLDPKSCITPDTKVPVDEHTPDYSDFYDMD</sequence>
<gene>
    <name evidence="2" type="ORF">BLE401_18735</name>
</gene>
<evidence type="ECO:0000256" key="1">
    <source>
        <dbReference type="SAM" id="MobiDB-lite"/>
    </source>
</evidence>
<feature type="compositionally biased region" description="Basic and acidic residues" evidence="1">
    <location>
        <begin position="14"/>
        <end position="24"/>
    </location>
</feature>
<protein>
    <submittedName>
        <fullName evidence="2">Uncharacterized protein</fullName>
    </submittedName>
</protein>
<reference evidence="3" key="1">
    <citation type="submission" date="2016-12" db="EMBL/GenBank/DDBJ databases">
        <title>Complete Genome Sequence of Beggiatoa leptomitiformis D-401.</title>
        <authorList>
            <person name="Fomenkov A."/>
            <person name="Vincze T."/>
            <person name="Grabovich M."/>
            <person name="Anton B.P."/>
            <person name="Dubinina G."/>
            <person name="Orlova M."/>
            <person name="Belousova E."/>
            <person name="Roberts R.J."/>
        </authorList>
    </citation>
    <scope>NUCLEOTIDE SEQUENCE [LARGE SCALE GENOMIC DNA]</scope>
    <source>
        <strain evidence="3">D-401</strain>
    </source>
</reference>
<proteinExistence type="predicted"/>
<evidence type="ECO:0000313" key="2">
    <source>
        <dbReference type="EMBL" id="QGX04132.1"/>
    </source>
</evidence>
<feature type="region of interest" description="Disordered" evidence="1">
    <location>
        <begin position="1"/>
        <end position="51"/>
    </location>
</feature>
<dbReference type="RefSeq" id="WP_161575472.1">
    <property type="nucleotide sequence ID" value="NZ_CP012373.2"/>
</dbReference>
<dbReference type="AlphaFoldDB" id="A0A650GE05"/>
<name>A0A650GE05_9GAMM</name>
<evidence type="ECO:0000313" key="3">
    <source>
        <dbReference type="Proteomes" id="UP000234271"/>
    </source>
</evidence>
<feature type="compositionally biased region" description="Polar residues" evidence="1">
    <location>
        <begin position="1"/>
        <end position="13"/>
    </location>
</feature>
<accession>A0A650GE05</accession>